<evidence type="ECO:0000313" key="3">
    <source>
        <dbReference type="Proteomes" id="UP000009168"/>
    </source>
</evidence>
<dbReference type="InterPro" id="IPR018946">
    <property type="entry name" value="PhoD-like_MPP"/>
</dbReference>
<dbReference type="InParanoid" id="W7XKE1"/>
<dbReference type="InterPro" id="IPR029052">
    <property type="entry name" value="Metallo-depent_PP-like"/>
</dbReference>
<organism evidence="2 3">
    <name type="scientific">Tetrahymena thermophila (strain SB210)</name>
    <dbReference type="NCBI Taxonomy" id="312017"/>
    <lineage>
        <taxon>Eukaryota</taxon>
        <taxon>Sar</taxon>
        <taxon>Alveolata</taxon>
        <taxon>Ciliophora</taxon>
        <taxon>Intramacronucleata</taxon>
        <taxon>Oligohymenophorea</taxon>
        <taxon>Hymenostomatida</taxon>
        <taxon>Tetrahymenina</taxon>
        <taxon>Tetrahymenidae</taxon>
        <taxon>Tetrahymena</taxon>
    </lineage>
</organism>
<dbReference type="CDD" id="cd07389">
    <property type="entry name" value="MPP_PhoD"/>
    <property type="match status" value="1"/>
</dbReference>
<dbReference type="AlphaFoldDB" id="W7XKE1"/>
<dbReference type="Proteomes" id="UP000009168">
    <property type="component" value="Unassembled WGS sequence"/>
</dbReference>
<evidence type="ECO:0000259" key="1">
    <source>
        <dbReference type="Pfam" id="PF09423"/>
    </source>
</evidence>
<dbReference type="KEGG" id="tet:TTHERM_000652609"/>
<dbReference type="Pfam" id="PF09423">
    <property type="entry name" value="PhoD"/>
    <property type="match status" value="1"/>
</dbReference>
<dbReference type="PANTHER" id="PTHR37031:SF2">
    <property type="entry name" value="PHOD-LIKE PHOSPHATASE METALLOPHOSPHATASE DOMAIN-CONTAINING PROTEIN"/>
    <property type="match status" value="1"/>
</dbReference>
<name>W7XKE1_TETTS</name>
<reference evidence="3" key="1">
    <citation type="journal article" date="2006" name="PLoS Biol.">
        <title>Macronuclear genome sequence of the ciliate Tetrahymena thermophila, a model eukaryote.</title>
        <authorList>
            <person name="Eisen J.A."/>
            <person name="Coyne R.S."/>
            <person name="Wu M."/>
            <person name="Wu D."/>
            <person name="Thiagarajan M."/>
            <person name="Wortman J.R."/>
            <person name="Badger J.H."/>
            <person name="Ren Q."/>
            <person name="Amedeo P."/>
            <person name="Jones K.M."/>
            <person name="Tallon L.J."/>
            <person name="Delcher A.L."/>
            <person name="Salzberg S.L."/>
            <person name="Silva J.C."/>
            <person name="Haas B.J."/>
            <person name="Majoros W.H."/>
            <person name="Farzad M."/>
            <person name="Carlton J.M."/>
            <person name="Smith R.K. Jr."/>
            <person name="Garg J."/>
            <person name="Pearlman R.E."/>
            <person name="Karrer K.M."/>
            <person name="Sun L."/>
            <person name="Manning G."/>
            <person name="Elde N.C."/>
            <person name="Turkewitz A.P."/>
            <person name="Asai D.J."/>
            <person name="Wilkes D.E."/>
            <person name="Wang Y."/>
            <person name="Cai H."/>
            <person name="Collins K."/>
            <person name="Stewart B.A."/>
            <person name="Lee S.R."/>
            <person name="Wilamowska K."/>
            <person name="Weinberg Z."/>
            <person name="Ruzzo W.L."/>
            <person name="Wloga D."/>
            <person name="Gaertig J."/>
            <person name="Frankel J."/>
            <person name="Tsao C.-C."/>
            <person name="Gorovsky M.A."/>
            <person name="Keeling P.J."/>
            <person name="Waller R.F."/>
            <person name="Patron N.J."/>
            <person name="Cherry J.M."/>
            <person name="Stover N.A."/>
            <person name="Krieger C.J."/>
            <person name="del Toro C."/>
            <person name="Ryder H.F."/>
            <person name="Williamson S.C."/>
            <person name="Barbeau R.A."/>
            <person name="Hamilton E.P."/>
            <person name="Orias E."/>
        </authorList>
    </citation>
    <scope>NUCLEOTIDE SEQUENCE [LARGE SCALE GENOMIC DNA]</scope>
    <source>
        <strain evidence="3">SB210</strain>
    </source>
</reference>
<keyword evidence="3" id="KW-1185">Reference proteome</keyword>
<dbReference type="GeneID" id="24440036"/>
<dbReference type="RefSeq" id="XP_012652655.1">
    <property type="nucleotide sequence ID" value="XM_012797201.1"/>
</dbReference>
<gene>
    <name evidence="2" type="ORF">TTHERM_000652609</name>
</gene>
<dbReference type="PANTHER" id="PTHR37031">
    <property type="entry name" value="METALLOPHOSPHATASE BINDING DOMAIN PROTEIN"/>
    <property type="match status" value="1"/>
</dbReference>
<dbReference type="OrthoDB" id="2419400at2759"/>
<dbReference type="InterPro" id="IPR038607">
    <property type="entry name" value="PhoD-like_sf"/>
</dbReference>
<accession>W7XKE1</accession>
<proteinExistence type="predicted"/>
<protein>
    <submittedName>
        <fullName evidence="2">PhoD-like phosphatase</fullName>
    </submittedName>
</protein>
<evidence type="ECO:0000313" key="2">
    <source>
        <dbReference type="EMBL" id="EWS74824.1"/>
    </source>
</evidence>
<dbReference type="EMBL" id="GG662720">
    <property type="protein sequence ID" value="EWS74824.1"/>
    <property type="molecule type" value="Genomic_DNA"/>
</dbReference>
<feature type="domain" description="PhoD-like phosphatase metallophosphatase" evidence="1">
    <location>
        <begin position="94"/>
        <end position="400"/>
    </location>
</feature>
<sequence length="490" mass="57957">MKELIGPVIGKVTDTTARVLLEYDSDGEVTVTLSAQGQTDKILTQRVQARKPAIFRFLNLQSNTKYSVLISPYTKTLKSQFKTLNYEVKDLKICWVSCNDASKYEKLGKRNLWLNLAKEVAEEQYDLIVHMGDQVYLDSDQWYGNKNNVYNRVQEQVFNKYPKEEWKLHNEEVLELIRDEYRRAWNFPQTAYILANTSNIMIFDDHDIRNDWGQYKRKSVVYYEYQRQLRDDSLDLNDLSKVKEEYFTVKLGKIGLFFCELRGDRTWHRQADFDESKIMTQKQWDFLDQSLNQEFQDVENYVFVSQSTVVFLNHKLNEIFGKSSRDYLEQWVRHEDCQIKLLKKLYDWKFDPKFQGREVTIVCGDLHLGGHTDIYFKKKQAFKQFTSSAITNGLKQGRDRILNHLGYTISEIMPQGEFQYDHHGWTGQNNYGASHFRNIVNKKNQKVNSVECWSVIAKDKEESQPFMIQPKIDNYTFTKDIDFAVCCTIF</sequence>
<dbReference type="SUPFAM" id="SSF56300">
    <property type="entry name" value="Metallo-dependent phosphatases"/>
    <property type="match status" value="1"/>
</dbReference>
<dbReference type="Gene3D" id="3.60.21.70">
    <property type="entry name" value="PhoD-like phosphatase"/>
    <property type="match status" value="1"/>
</dbReference>